<proteinExistence type="predicted"/>
<reference evidence="1" key="1">
    <citation type="submission" date="2020-08" db="EMBL/GenBank/DDBJ databases">
        <title>Multicomponent nature underlies the extraordinary mechanical properties of spider dragline silk.</title>
        <authorList>
            <person name="Kono N."/>
            <person name="Nakamura H."/>
            <person name="Mori M."/>
            <person name="Yoshida Y."/>
            <person name="Ohtoshi R."/>
            <person name="Malay A.D."/>
            <person name="Moran D.A.P."/>
            <person name="Tomita M."/>
            <person name="Numata K."/>
            <person name="Arakawa K."/>
        </authorList>
    </citation>
    <scope>NUCLEOTIDE SEQUENCE</scope>
</reference>
<sequence length="110" mass="12581">MTRQNENVMAHSHIFTPLIEIRAKKKLPTKCENKIKMPYDVHCLKRRPGVCVCQKHVRFAGQPCSIDLKLGNTPYRPLLGTPEIDCFMCRSACEFLTSLCVEVLGWISVF</sequence>
<keyword evidence="2" id="KW-1185">Reference proteome</keyword>
<organism evidence="1 2">
    <name type="scientific">Nephila pilipes</name>
    <name type="common">Giant wood spider</name>
    <name type="synonym">Nephila maculata</name>
    <dbReference type="NCBI Taxonomy" id="299642"/>
    <lineage>
        <taxon>Eukaryota</taxon>
        <taxon>Metazoa</taxon>
        <taxon>Ecdysozoa</taxon>
        <taxon>Arthropoda</taxon>
        <taxon>Chelicerata</taxon>
        <taxon>Arachnida</taxon>
        <taxon>Araneae</taxon>
        <taxon>Araneomorphae</taxon>
        <taxon>Entelegynae</taxon>
        <taxon>Araneoidea</taxon>
        <taxon>Nephilidae</taxon>
        <taxon>Nephila</taxon>
    </lineage>
</organism>
<evidence type="ECO:0000313" key="2">
    <source>
        <dbReference type="Proteomes" id="UP000887013"/>
    </source>
</evidence>
<accession>A0A8X6N1W0</accession>
<evidence type="ECO:0000313" key="1">
    <source>
        <dbReference type="EMBL" id="GFS89027.1"/>
    </source>
</evidence>
<dbReference type="Proteomes" id="UP000887013">
    <property type="component" value="Unassembled WGS sequence"/>
</dbReference>
<protein>
    <submittedName>
        <fullName evidence="1">Uncharacterized protein</fullName>
    </submittedName>
</protein>
<dbReference type="AlphaFoldDB" id="A0A8X6N1W0"/>
<comment type="caution">
    <text evidence="1">The sequence shown here is derived from an EMBL/GenBank/DDBJ whole genome shotgun (WGS) entry which is preliminary data.</text>
</comment>
<dbReference type="EMBL" id="BMAW01053059">
    <property type="protein sequence ID" value="GFS89027.1"/>
    <property type="molecule type" value="Genomic_DNA"/>
</dbReference>
<name>A0A8X6N1W0_NEPPI</name>
<gene>
    <name evidence="1" type="ORF">NPIL_13291</name>
</gene>